<gene>
    <name evidence="2" type="ORF">SBAD_LOCUS1021</name>
</gene>
<evidence type="ECO:0000313" key="2">
    <source>
        <dbReference type="EMBL" id="VDO92934.1"/>
    </source>
</evidence>
<evidence type="ECO:0000313" key="3">
    <source>
        <dbReference type="Proteomes" id="UP000270296"/>
    </source>
</evidence>
<proteinExistence type="predicted"/>
<dbReference type="EMBL" id="UZAM01006685">
    <property type="protein sequence ID" value="VDO92934.1"/>
    <property type="molecule type" value="Genomic_DNA"/>
</dbReference>
<keyword evidence="1" id="KW-0732">Signal</keyword>
<dbReference type="AlphaFoldDB" id="A0A183IBM7"/>
<evidence type="ECO:0000313" key="4">
    <source>
        <dbReference type="WBParaSite" id="SBAD_0000105301-mRNA-1"/>
    </source>
</evidence>
<sequence>MDSTALNERWLWLSSVLFCLLLLTVTANRQMTLPAGSNHRSVTVTATATVVDGIVRVVHRFRTSPTSGQRYPSGRLLVPVGDRSLASGCAGVIYQLVVGWSASQAFRIIVTRPRGVTFTGQVMSLLLTADGLVSAANSPSVKWSPGSSRAKAAPVDRKMCTLLLSD</sequence>
<feature type="signal peptide" evidence="1">
    <location>
        <begin position="1"/>
        <end position="27"/>
    </location>
</feature>
<reference evidence="4" key="1">
    <citation type="submission" date="2016-06" db="UniProtKB">
        <authorList>
            <consortium name="WormBaseParasite"/>
        </authorList>
    </citation>
    <scope>IDENTIFICATION</scope>
</reference>
<organism evidence="4">
    <name type="scientific">Soboliphyme baturini</name>
    <dbReference type="NCBI Taxonomy" id="241478"/>
    <lineage>
        <taxon>Eukaryota</taxon>
        <taxon>Metazoa</taxon>
        <taxon>Ecdysozoa</taxon>
        <taxon>Nematoda</taxon>
        <taxon>Enoplea</taxon>
        <taxon>Dorylaimia</taxon>
        <taxon>Dioctophymatida</taxon>
        <taxon>Dioctophymatoidea</taxon>
        <taxon>Soboliphymatidae</taxon>
        <taxon>Soboliphyme</taxon>
    </lineage>
</organism>
<feature type="chain" id="PRO_5043139870" evidence="1">
    <location>
        <begin position="28"/>
        <end position="166"/>
    </location>
</feature>
<dbReference type="WBParaSite" id="SBAD_0000105301-mRNA-1">
    <property type="protein sequence ID" value="SBAD_0000105301-mRNA-1"/>
    <property type="gene ID" value="SBAD_0000105301"/>
</dbReference>
<name>A0A183IBM7_9BILA</name>
<accession>A0A183IBM7</accession>
<dbReference type="Proteomes" id="UP000270296">
    <property type="component" value="Unassembled WGS sequence"/>
</dbReference>
<protein>
    <submittedName>
        <fullName evidence="4">DUF4198 domain-containing protein</fullName>
    </submittedName>
</protein>
<reference evidence="2 3" key="2">
    <citation type="submission" date="2018-11" db="EMBL/GenBank/DDBJ databases">
        <authorList>
            <consortium name="Pathogen Informatics"/>
        </authorList>
    </citation>
    <scope>NUCLEOTIDE SEQUENCE [LARGE SCALE GENOMIC DNA]</scope>
</reference>
<keyword evidence="3" id="KW-1185">Reference proteome</keyword>
<evidence type="ECO:0000256" key="1">
    <source>
        <dbReference type="SAM" id="SignalP"/>
    </source>
</evidence>